<protein>
    <submittedName>
        <fullName evidence="3">Uncharacterized protein</fullName>
    </submittedName>
</protein>
<reference evidence="3" key="1">
    <citation type="journal article" date="2020" name="Cell">
        <title>Large-Scale Comparative Analyses of Tick Genomes Elucidate Their Genetic Diversity and Vector Capacities.</title>
        <authorList>
            <consortium name="Tick Genome and Microbiome Consortium (TIGMIC)"/>
            <person name="Jia N."/>
            <person name="Wang J."/>
            <person name="Shi W."/>
            <person name="Du L."/>
            <person name="Sun Y."/>
            <person name="Zhan W."/>
            <person name="Jiang J.F."/>
            <person name="Wang Q."/>
            <person name="Zhang B."/>
            <person name="Ji P."/>
            <person name="Bell-Sakyi L."/>
            <person name="Cui X.M."/>
            <person name="Yuan T.T."/>
            <person name="Jiang B.G."/>
            <person name="Yang W.F."/>
            <person name="Lam T.T."/>
            <person name="Chang Q.C."/>
            <person name="Ding S.J."/>
            <person name="Wang X.J."/>
            <person name="Zhu J.G."/>
            <person name="Ruan X.D."/>
            <person name="Zhao L."/>
            <person name="Wei J.T."/>
            <person name="Ye R.Z."/>
            <person name="Que T.C."/>
            <person name="Du C.H."/>
            <person name="Zhou Y.H."/>
            <person name="Cheng J.X."/>
            <person name="Dai P.F."/>
            <person name="Guo W.B."/>
            <person name="Han X.H."/>
            <person name="Huang E.J."/>
            <person name="Li L.F."/>
            <person name="Wei W."/>
            <person name="Gao Y.C."/>
            <person name="Liu J.Z."/>
            <person name="Shao H.Z."/>
            <person name="Wang X."/>
            <person name="Wang C.C."/>
            <person name="Yang T.C."/>
            <person name="Huo Q.B."/>
            <person name="Li W."/>
            <person name="Chen H.Y."/>
            <person name="Chen S.E."/>
            <person name="Zhou L.G."/>
            <person name="Ni X.B."/>
            <person name="Tian J.H."/>
            <person name="Sheng Y."/>
            <person name="Liu T."/>
            <person name="Pan Y.S."/>
            <person name="Xia L.Y."/>
            <person name="Li J."/>
            <person name="Zhao F."/>
            <person name="Cao W.C."/>
        </authorList>
    </citation>
    <scope>NUCLEOTIDE SEQUENCE</scope>
    <source>
        <strain evidence="3">Rmic-2018</strain>
    </source>
</reference>
<gene>
    <name evidence="3" type="ORF">HPB51_008037</name>
</gene>
<evidence type="ECO:0000313" key="4">
    <source>
        <dbReference type="Proteomes" id="UP000821866"/>
    </source>
</evidence>
<feature type="compositionally biased region" description="Low complexity" evidence="1">
    <location>
        <begin position="187"/>
        <end position="201"/>
    </location>
</feature>
<keyword evidence="4" id="KW-1185">Reference proteome</keyword>
<dbReference type="AlphaFoldDB" id="A0A9J6ES71"/>
<evidence type="ECO:0000256" key="1">
    <source>
        <dbReference type="SAM" id="MobiDB-lite"/>
    </source>
</evidence>
<feature type="compositionally biased region" description="Basic residues" evidence="1">
    <location>
        <begin position="255"/>
        <end position="265"/>
    </location>
</feature>
<accession>A0A9J6ES71</accession>
<dbReference type="Proteomes" id="UP000821866">
    <property type="component" value="Chromosome 10"/>
</dbReference>
<keyword evidence="2" id="KW-1133">Transmembrane helix</keyword>
<organism evidence="3 4">
    <name type="scientific">Rhipicephalus microplus</name>
    <name type="common">Cattle tick</name>
    <name type="synonym">Boophilus microplus</name>
    <dbReference type="NCBI Taxonomy" id="6941"/>
    <lineage>
        <taxon>Eukaryota</taxon>
        <taxon>Metazoa</taxon>
        <taxon>Ecdysozoa</taxon>
        <taxon>Arthropoda</taxon>
        <taxon>Chelicerata</taxon>
        <taxon>Arachnida</taxon>
        <taxon>Acari</taxon>
        <taxon>Parasitiformes</taxon>
        <taxon>Ixodida</taxon>
        <taxon>Ixodoidea</taxon>
        <taxon>Ixodidae</taxon>
        <taxon>Rhipicephalinae</taxon>
        <taxon>Rhipicephalus</taxon>
        <taxon>Boophilus</taxon>
    </lineage>
</organism>
<proteinExistence type="predicted"/>
<keyword evidence="2" id="KW-0472">Membrane</keyword>
<sequence>MTIGQHKLWNSLILRFELIRTLPYIFLGLTRRDSHLQKSFFNRIRLDFSSPKCFTARLRLDPGLSIGPCDSLEMPRPIYHIFVRVTVEGFSWWLLLPVLLDQRGVVRIQVTNLRGGGLNTGVQESVNDAHNVSTTGATTSFQLSPPIQGATPTSKEGSTGADVKVSRDDAKSLSYGDRSPPKVKAWPGMPSGSPSPSSSPGRKGVIRTPPRSPSLSILPDIRDEVNPALIQAKMVLERLQEAHMQRKEERERAMLTRKKKKRKKPSQAPPPKSGAGSDAAELLWTDTSTLVERERVEPPSSERWLVMFLSISLLIVSVFLFVVLFGIFSREELELRADKQEVRLLPGFDKIIQDFQRYYSYVQWIVAAREHDQVVKHLSGHLCQVISVTQVEVSAPWDDYRSCEERRVIPAADVSMLAAYAALNITLVETCNNGETDSLLLDRRVDFVTTIPKLVFMRSYYGTYLGRSPASIPHTMSTPVKICIIAWMFTMLILGQFTQTAITASRSVPALSSQMKSVEQFESRLDDKSVLPCMHFFAKNIVDEFSRSVSHLNALRGALEDCGPKCLTHNVRDFSFPLAQSGTHAIVHMCRLFKEGKGCSSGLVVGEEELAMYLKWLPTHTRFPLRRQQRRLMLAIEESGLWLHHITRRFPPCSNGVAMAVFDMPFSDYATVYLVGCLLSLLAFSAEAAYQRCFLARRLQASVPAVVIRHR</sequence>
<feature type="transmembrane region" description="Helical" evidence="2">
    <location>
        <begin position="304"/>
        <end position="328"/>
    </location>
</feature>
<keyword evidence="2" id="KW-0812">Transmembrane</keyword>
<feature type="region of interest" description="Disordered" evidence="1">
    <location>
        <begin position="136"/>
        <end position="219"/>
    </location>
</feature>
<name>A0A9J6ES71_RHIMP</name>
<feature type="region of interest" description="Disordered" evidence="1">
    <location>
        <begin position="243"/>
        <end position="279"/>
    </location>
</feature>
<feature type="compositionally biased region" description="Polar residues" evidence="1">
    <location>
        <begin position="136"/>
        <end position="157"/>
    </location>
</feature>
<feature type="compositionally biased region" description="Basic and acidic residues" evidence="1">
    <location>
        <begin position="243"/>
        <end position="254"/>
    </location>
</feature>
<evidence type="ECO:0000256" key="2">
    <source>
        <dbReference type="SAM" id="Phobius"/>
    </source>
</evidence>
<reference evidence="3" key="2">
    <citation type="submission" date="2021-09" db="EMBL/GenBank/DDBJ databases">
        <authorList>
            <person name="Jia N."/>
            <person name="Wang J."/>
            <person name="Shi W."/>
            <person name="Du L."/>
            <person name="Sun Y."/>
            <person name="Zhan W."/>
            <person name="Jiang J."/>
            <person name="Wang Q."/>
            <person name="Zhang B."/>
            <person name="Ji P."/>
            <person name="Sakyi L.B."/>
            <person name="Cui X."/>
            <person name="Yuan T."/>
            <person name="Jiang B."/>
            <person name="Yang W."/>
            <person name="Lam T.T.-Y."/>
            <person name="Chang Q."/>
            <person name="Ding S."/>
            <person name="Wang X."/>
            <person name="Zhu J."/>
            <person name="Ruan X."/>
            <person name="Zhao L."/>
            <person name="Wei J."/>
            <person name="Que T."/>
            <person name="Du C."/>
            <person name="Cheng J."/>
            <person name="Dai P."/>
            <person name="Han X."/>
            <person name="Huang E."/>
            <person name="Gao Y."/>
            <person name="Liu J."/>
            <person name="Shao H."/>
            <person name="Ye R."/>
            <person name="Li L."/>
            <person name="Wei W."/>
            <person name="Wang X."/>
            <person name="Wang C."/>
            <person name="Huo Q."/>
            <person name="Li W."/>
            <person name="Guo W."/>
            <person name="Chen H."/>
            <person name="Chen S."/>
            <person name="Zhou L."/>
            <person name="Zhou L."/>
            <person name="Ni X."/>
            <person name="Tian J."/>
            <person name="Zhou Y."/>
            <person name="Sheng Y."/>
            <person name="Liu T."/>
            <person name="Pan Y."/>
            <person name="Xia L."/>
            <person name="Li J."/>
            <person name="Zhao F."/>
            <person name="Cao W."/>
        </authorList>
    </citation>
    <scope>NUCLEOTIDE SEQUENCE</scope>
    <source>
        <strain evidence="3">Rmic-2018</strain>
        <tissue evidence="3">Larvae</tissue>
    </source>
</reference>
<feature type="transmembrane region" description="Helical" evidence="2">
    <location>
        <begin position="670"/>
        <end position="690"/>
    </location>
</feature>
<evidence type="ECO:0000313" key="3">
    <source>
        <dbReference type="EMBL" id="KAH8036989.1"/>
    </source>
</evidence>
<dbReference type="EMBL" id="JABSTU010000002">
    <property type="protein sequence ID" value="KAH8036989.1"/>
    <property type="molecule type" value="Genomic_DNA"/>
</dbReference>
<comment type="caution">
    <text evidence="3">The sequence shown here is derived from an EMBL/GenBank/DDBJ whole genome shotgun (WGS) entry which is preliminary data.</text>
</comment>